<evidence type="ECO:0000313" key="2">
    <source>
        <dbReference type="EMBL" id="TKK64483.1"/>
    </source>
</evidence>
<dbReference type="PANTHER" id="PTHR43741:SF4">
    <property type="entry name" value="FMN-DEPENDENT NADH:QUINONE OXIDOREDUCTASE"/>
    <property type="match status" value="1"/>
</dbReference>
<keyword evidence="3" id="KW-1185">Reference proteome</keyword>
<name>A0A4V5UTT7_9BACT</name>
<comment type="caution">
    <text evidence="2">The sequence shown here is derived from an EMBL/GenBank/DDBJ whole genome shotgun (WGS) entry which is preliminary data.</text>
</comment>
<dbReference type="OrthoDB" id="9805013at2"/>
<protein>
    <recommendedName>
        <fullName evidence="1">Flavodoxin-like fold domain-containing protein</fullName>
    </recommendedName>
</protein>
<dbReference type="AlphaFoldDB" id="A0A4V5UTT7"/>
<dbReference type="PANTHER" id="PTHR43741">
    <property type="entry name" value="FMN-DEPENDENT NADH-AZOREDUCTASE 1"/>
    <property type="match status" value="1"/>
</dbReference>
<dbReference type="InterPro" id="IPR029039">
    <property type="entry name" value="Flavoprotein-like_sf"/>
</dbReference>
<dbReference type="SUPFAM" id="SSF52218">
    <property type="entry name" value="Flavoproteins"/>
    <property type="match status" value="1"/>
</dbReference>
<dbReference type="Pfam" id="PF02525">
    <property type="entry name" value="Flavodoxin_2"/>
    <property type="match status" value="1"/>
</dbReference>
<proteinExistence type="predicted"/>
<dbReference type="Proteomes" id="UP000305848">
    <property type="component" value="Unassembled WGS sequence"/>
</dbReference>
<dbReference type="Gene3D" id="3.40.50.360">
    <property type="match status" value="1"/>
</dbReference>
<evidence type="ECO:0000313" key="3">
    <source>
        <dbReference type="Proteomes" id="UP000305848"/>
    </source>
</evidence>
<feature type="domain" description="Flavodoxin-like fold" evidence="1">
    <location>
        <begin position="23"/>
        <end position="136"/>
    </location>
</feature>
<evidence type="ECO:0000259" key="1">
    <source>
        <dbReference type="Pfam" id="PF02525"/>
    </source>
</evidence>
<reference evidence="2 3" key="1">
    <citation type="submission" date="2019-05" db="EMBL/GenBank/DDBJ databases">
        <title>Panacibacter sp. strain 17mud1-8 Genome sequencing and assembly.</title>
        <authorList>
            <person name="Chhetri G."/>
        </authorList>
    </citation>
    <scope>NUCLEOTIDE SEQUENCE [LARGE SCALE GENOMIC DNA]</scope>
    <source>
        <strain evidence="2 3">17mud1-8</strain>
    </source>
</reference>
<gene>
    <name evidence="2" type="ORF">FC093_22385</name>
</gene>
<dbReference type="InterPro" id="IPR050104">
    <property type="entry name" value="FMN-dep_NADH:Q_OxRdtase_AzoR1"/>
</dbReference>
<accession>A0A4V5UTT7</accession>
<organism evidence="2 3">
    <name type="scientific">Ilyomonas limi</name>
    <dbReference type="NCBI Taxonomy" id="2575867"/>
    <lineage>
        <taxon>Bacteria</taxon>
        <taxon>Pseudomonadati</taxon>
        <taxon>Bacteroidota</taxon>
        <taxon>Chitinophagia</taxon>
        <taxon>Chitinophagales</taxon>
        <taxon>Chitinophagaceae</taxon>
        <taxon>Ilyomonas</taxon>
    </lineage>
</organism>
<dbReference type="EMBL" id="SZQL01000033">
    <property type="protein sequence ID" value="TKK64483.1"/>
    <property type="molecule type" value="Genomic_DNA"/>
</dbReference>
<sequence>MPTPAKKSNCFSNFVQFIRGGYSSPMYNWSIPSTLKAYIDQILRVNETFKPDRANIQHPYVGLLEDKVLFLLLSRGSQGYEKGEYNERINFQSTYLKMVFNVIGISNIHVISVNGTSLDPENLKISMDTAQQNIRALIDTELV</sequence>
<dbReference type="InterPro" id="IPR003680">
    <property type="entry name" value="Flavodoxin_fold"/>
</dbReference>